<reference evidence="1 2" key="1">
    <citation type="submission" date="2024-01" db="EMBL/GenBank/DDBJ databases">
        <title>Complete genome sequence of Citroniella saccharovorans strain M6.X9, isolated from human fecal sample.</title>
        <authorList>
            <person name="Cheng G."/>
            <person name="Westerholm M."/>
            <person name="Schnurer A."/>
        </authorList>
    </citation>
    <scope>NUCLEOTIDE SEQUENCE [LARGE SCALE GENOMIC DNA]</scope>
    <source>
        <strain evidence="1 2">DSM 29873</strain>
    </source>
</reference>
<accession>A0AAW9MUZ0</accession>
<organism evidence="1 2">
    <name type="scientific">Citroniella saccharovorans</name>
    <dbReference type="NCBI Taxonomy" id="2053367"/>
    <lineage>
        <taxon>Bacteria</taxon>
        <taxon>Bacillati</taxon>
        <taxon>Bacillota</taxon>
        <taxon>Tissierellia</taxon>
        <taxon>Tissierellales</taxon>
        <taxon>Peptoniphilaceae</taxon>
        <taxon>Citroniella</taxon>
    </lineage>
</organism>
<dbReference type="RefSeq" id="WP_324619618.1">
    <property type="nucleotide sequence ID" value="NZ_JAYKOT010000003.1"/>
</dbReference>
<dbReference type="Proteomes" id="UP001357733">
    <property type="component" value="Unassembled WGS sequence"/>
</dbReference>
<dbReference type="EMBL" id="JAYKOT010000003">
    <property type="protein sequence ID" value="MEB3429429.1"/>
    <property type="molecule type" value="Genomic_DNA"/>
</dbReference>
<sequence length="303" mass="35154">MKNRILLIAFIIFSCTFLISCSKDNLKNNISKEEYEAFKKYISNEEFIKISDGKLDELGKKLNKDNEHDSSNEMPYASTPTVEVYKNGDKIYQSKSGSIVILDNNKKIVYVDIKNPLASDGVDHIEGLISSKLLGDLRIYYEKSQDTLLYVKNNDFVNIGSGYIISRTKDTINKIVKIRDIEDDELSKKKLQSMDEALEKVDKNQQEFKNKELIHKELICTSINWEVFSNENQIYPGSTKFDYNLSNEKYFLAYKFIFKTNEENSLDDYLIVYANPFSDKEEVDALSSFFGGKRDYPKFKFQN</sequence>
<comment type="caution">
    <text evidence="1">The sequence shown here is derived from an EMBL/GenBank/DDBJ whole genome shotgun (WGS) entry which is preliminary data.</text>
</comment>
<keyword evidence="2" id="KW-1185">Reference proteome</keyword>
<gene>
    <name evidence="1" type="ORF">VLK81_05285</name>
</gene>
<evidence type="ECO:0000313" key="1">
    <source>
        <dbReference type="EMBL" id="MEB3429429.1"/>
    </source>
</evidence>
<proteinExistence type="predicted"/>
<dbReference type="AlphaFoldDB" id="A0AAW9MUZ0"/>
<dbReference type="PROSITE" id="PS51257">
    <property type="entry name" value="PROKAR_LIPOPROTEIN"/>
    <property type="match status" value="1"/>
</dbReference>
<protein>
    <recommendedName>
        <fullName evidence="3">Lipoprotein</fullName>
    </recommendedName>
</protein>
<name>A0AAW9MUZ0_9FIRM</name>
<evidence type="ECO:0000313" key="2">
    <source>
        <dbReference type="Proteomes" id="UP001357733"/>
    </source>
</evidence>
<evidence type="ECO:0008006" key="3">
    <source>
        <dbReference type="Google" id="ProtNLM"/>
    </source>
</evidence>